<evidence type="ECO:0000256" key="8">
    <source>
        <dbReference type="ARBA" id="ARBA00048109"/>
    </source>
</evidence>
<dbReference type="InterPro" id="IPR000801">
    <property type="entry name" value="Esterase-like"/>
</dbReference>
<comment type="caution">
    <text evidence="9">The sequence shown here is derived from an EMBL/GenBank/DDBJ whole genome shotgun (WGS) entry which is preliminary data.</text>
</comment>
<dbReference type="InterPro" id="IPR029058">
    <property type="entry name" value="AB_hydrolase_fold"/>
</dbReference>
<dbReference type="PANTHER" id="PTHR48098:SF1">
    <property type="entry name" value="DIACYLGLYCEROL ACYLTRANSFERASE_MYCOLYLTRANSFERASE AG85A"/>
    <property type="match status" value="1"/>
</dbReference>
<organism evidence="9 10">
    <name type="scientific">Kribbella steppae</name>
    <dbReference type="NCBI Taxonomy" id="2512223"/>
    <lineage>
        <taxon>Bacteria</taxon>
        <taxon>Bacillati</taxon>
        <taxon>Actinomycetota</taxon>
        <taxon>Actinomycetes</taxon>
        <taxon>Propionibacteriales</taxon>
        <taxon>Kribbellaceae</taxon>
        <taxon>Kribbella</taxon>
    </lineage>
</organism>
<comment type="catalytic activity">
    <reaction evidence="1">
        <text>2 alpha,alpha'-trehalose 6-mycolate = alpha,alpha'-trehalose 6,6'-bismycolate + alpha,alpha-trehalose</text>
        <dbReference type="Rhea" id="RHEA:23472"/>
        <dbReference type="ChEBI" id="CHEBI:16551"/>
        <dbReference type="ChEBI" id="CHEBI:18195"/>
        <dbReference type="ChEBI" id="CHEBI:18234"/>
        <dbReference type="EC" id="2.3.1.122"/>
    </reaction>
</comment>
<evidence type="ECO:0000256" key="1">
    <source>
        <dbReference type="ARBA" id="ARBA00000697"/>
    </source>
</evidence>
<evidence type="ECO:0000256" key="7">
    <source>
        <dbReference type="ARBA" id="ARBA00032572"/>
    </source>
</evidence>
<name>A0A4R2HRG0_9ACTN</name>
<evidence type="ECO:0000313" key="10">
    <source>
        <dbReference type="Proteomes" id="UP000294508"/>
    </source>
</evidence>
<reference evidence="9 10" key="1">
    <citation type="journal article" date="2015" name="Stand. Genomic Sci.">
        <title>Genomic Encyclopedia of Bacterial and Archaeal Type Strains, Phase III: the genomes of soil and plant-associated and newly described type strains.</title>
        <authorList>
            <person name="Whitman W.B."/>
            <person name="Woyke T."/>
            <person name="Klenk H.P."/>
            <person name="Zhou Y."/>
            <person name="Lilburn T.G."/>
            <person name="Beck B.J."/>
            <person name="De Vos P."/>
            <person name="Vandamme P."/>
            <person name="Eisen J.A."/>
            <person name="Garrity G."/>
            <person name="Hugenholtz P."/>
            <person name="Kyrpides N.C."/>
        </authorList>
    </citation>
    <scope>NUCLEOTIDE SEQUENCE [LARGE SCALE GENOMIC DNA]</scope>
    <source>
        <strain evidence="9 10">VKM Ac-2572</strain>
    </source>
</reference>
<dbReference type="GO" id="GO:0004144">
    <property type="term" value="F:diacylglycerol O-acyltransferase activity"/>
    <property type="evidence" value="ECO:0007669"/>
    <property type="project" value="UniProtKB-EC"/>
</dbReference>
<dbReference type="GO" id="GO:0050348">
    <property type="term" value="F:trehalose O-mycolyltransferase activity"/>
    <property type="evidence" value="ECO:0007669"/>
    <property type="project" value="UniProtKB-EC"/>
</dbReference>
<dbReference type="InterPro" id="IPR006311">
    <property type="entry name" value="TAT_signal"/>
</dbReference>
<dbReference type="OrthoDB" id="3210113at2"/>
<keyword evidence="5" id="KW-0808">Transferase</keyword>
<dbReference type="Proteomes" id="UP000294508">
    <property type="component" value="Unassembled WGS sequence"/>
</dbReference>
<evidence type="ECO:0000256" key="2">
    <source>
        <dbReference type="ARBA" id="ARBA00005874"/>
    </source>
</evidence>
<dbReference type="RefSeq" id="WP_132209107.1">
    <property type="nucleotide sequence ID" value="NZ_SLWN01000003.1"/>
</dbReference>
<comment type="similarity">
    <text evidence="2">Belongs to the mycobacterial A85 antigen family.</text>
</comment>
<dbReference type="EC" id="2.3.1.20" evidence="4"/>
<sequence length="300" mass="32108">MRSLSRRTLIRTGVAAAVTGVAGVVALETGVVPGRARVHDVLGLTGPDGVVPDVPAGPVESGTFESFGRRTTVGYSVIYPHGYAPTAELPVVMVLHGRGGDHTSAINDLGIDRYLTAAVQSGTPPFALATVDGGPDNYWHRRGAGEDPGFMLDQEFLPLLANRGLNTERYGLLGWSMGGYGALLWVALHYWQRRVRPATRAVAVGALSPALWRRFEDTTPGAFDDAGDFENSQVFGRRSGFRDVAVRIDCGRDDPFAEAADELRAELGAAGGLQLGAHTAGYWRRMLPDHLRFLGVQVTG</sequence>
<evidence type="ECO:0000256" key="4">
    <source>
        <dbReference type="ARBA" id="ARBA00013244"/>
    </source>
</evidence>
<keyword evidence="6" id="KW-0012">Acyltransferase</keyword>
<comment type="catalytic activity">
    <reaction evidence="8">
        <text>an acyl-CoA + a 1,2-diacyl-sn-glycerol = a triacyl-sn-glycerol + CoA</text>
        <dbReference type="Rhea" id="RHEA:10868"/>
        <dbReference type="ChEBI" id="CHEBI:17815"/>
        <dbReference type="ChEBI" id="CHEBI:57287"/>
        <dbReference type="ChEBI" id="CHEBI:58342"/>
        <dbReference type="ChEBI" id="CHEBI:64615"/>
        <dbReference type="EC" id="2.3.1.20"/>
    </reaction>
</comment>
<dbReference type="Gene3D" id="3.40.50.1820">
    <property type="entry name" value="alpha/beta hydrolase"/>
    <property type="match status" value="1"/>
</dbReference>
<dbReference type="AlphaFoldDB" id="A0A4R2HRG0"/>
<keyword evidence="10" id="KW-1185">Reference proteome</keyword>
<dbReference type="InterPro" id="IPR050583">
    <property type="entry name" value="Mycobacterial_A85_antigen"/>
</dbReference>
<dbReference type="EC" id="2.3.1.122" evidence="3"/>
<accession>A0A4R2HRG0</accession>
<dbReference type="SUPFAM" id="SSF53474">
    <property type="entry name" value="alpha/beta-Hydrolases"/>
    <property type="match status" value="1"/>
</dbReference>
<gene>
    <name evidence="9" type="ORF">EV652_103679</name>
</gene>
<dbReference type="EMBL" id="SLWN01000003">
    <property type="protein sequence ID" value="TCO33677.1"/>
    <property type="molecule type" value="Genomic_DNA"/>
</dbReference>
<evidence type="ECO:0000313" key="9">
    <source>
        <dbReference type="EMBL" id="TCO33677.1"/>
    </source>
</evidence>
<evidence type="ECO:0000256" key="3">
    <source>
        <dbReference type="ARBA" id="ARBA00012820"/>
    </source>
</evidence>
<dbReference type="PROSITE" id="PS51318">
    <property type="entry name" value="TAT"/>
    <property type="match status" value="1"/>
</dbReference>
<proteinExistence type="inferred from homology"/>
<protein>
    <recommendedName>
        <fullName evidence="7">Acyl-CoA:diacylglycerol acyltransferase</fullName>
        <ecNumber evidence="3">2.3.1.122</ecNumber>
        <ecNumber evidence="4">2.3.1.20</ecNumber>
    </recommendedName>
</protein>
<dbReference type="PANTHER" id="PTHR48098">
    <property type="entry name" value="ENTEROCHELIN ESTERASE-RELATED"/>
    <property type="match status" value="1"/>
</dbReference>
<dbReference type="Pfam" id="PF00756">
    <property type="entry name" value="Esterase"/>
    <property type="match status" value="1"/>
</dbReference>
<evidence type="ECO:0000256" key="6">
    <source>
        <dbReference type="ARBA" id="ARBA00023315"/>
    </source>
</evidence>
<evidence type="ECO:0000256" key="5">
    <source>
        <dbReference type="ARBA" id="ARBA00022679"/>
    </source>
</evidence>